<evidence type="ECO:0000256" key="5">
    <source>
        <dbReference type="ARBA" id="ARBA00021214"/>
    </source>
</evidence>
<dbReference type="SUPFAM" id="SSF51556">
    <property type="entry name" value="Metallo-dependent hydrolases"/>
    <property type="match status" value="1"/>
</dbReference>
<comment type="similarity">
    <text evidence="2">Belongs to the metallo-dependent hydrolases superfamily. ACMSD family.</text>
</comment>
<dbReference type="InterPro" id="IPR011146">
    <property type="entry name" value="HIT-like"/>
</dbReference>
<evidence type="ECO:0000256" key="4">
    <source>
        <dbReference type="ARBA" id="ARBA00012365"/>
    </source>
</evidence>
<evidence type="ECO:0000256" key="8">
    <source>
        <dbReference type="ARBA" id="ARBA00022833"/>
    </source>
</evidence>
<proteinExistence type="inferred from homology"/>
<evidence type="ECO:0000313" key="14">
    <source>
        <dbReference type="EMBL" id="MEU8137640.1"/>
    </source>
</evidence>
<evidence type="ECO:0000256" key="11">
    <source>
        <dbReference type="PROSITE-ProRule" id="PRU00464"/>
    </source>
</evidence>
<keyword evidence="6" id="KW-0479">Metal-binding</keyword>
<comment type="caution">
    <text evidence="14">The sequence shown here is derived from an EMBL/GenBank/DDBJ whole genome shotgun (WGS) entry which is preliminary data.</text>
</comment>
<dbReference type="EMBL" id="JBEZFP010000095">
    <property type="protein sequence ID" value="MEU8137640.1"/>
    <property type="molecule type" value="Genomic_DNA"/>
</dbReference>
<keyword evidence="8" id="KW-0862">Zinc</keyword>
<evidence type="ECO:0000256" key="12">
    <source>
        <dbReference type="SAM" id="MobiDB-lite"/>
    </source>
</evidence>
<keyword evidence="7" id="KW-0210">Decarboxylase</keyword>
<comment type="pathway">
    <text evidence="1">Secondary metabolite metabolism; quinolate metabolism.</text>
</comment>
<evidence type="ECO:0000313" key="15">
    <source>
        <dbReference type="Proteomes" id="UP001551482"/>
    </source>
</evidence>
<gene>
    <name evidence="14" type="ORF">AB0C36_29520</name>
</gene>
<dbReference type="InterPro" id="IPR006680">
    <property type="entry name" value="Amidohydro-rel"/>
</dbReference>
<comment type="caution">
    <text evidence="11">Lacks conserved residue(s) required for the propagation of feature annotation.</text>
</comment>
<comment type="subunit">
    <text evidence="3">Monomer.</text>
</comment>
<name>A0ABV3DPF7_9ACTN</name>
<evidence type="ECO:0000256" key="1">
    <source>
        <dbReference type="ARBA" id="ARBA00005079"/>
    </source>
</evidence>
<dbReference type="InterPro" id="IPR032465">
    <property type="entry name" value="ACMSD"/>
</dbReference>
<dbReference type="PROSITE" id="PS51084">
    <property type="entry name" value="HIT_2"/>
    <property type="match status" value="1"/>
</dbReference>
<dbReference type="Pfam" id="PF04909">
    <property type="entry name" value="Amidohydro_2"/>
    <property type="match status" value="1"/>
</dbReference>
<evidence type="ECO:0000256" key="7">
    <source>
        <dbReference type="ARBA" id="ARBA00022793"/>
    </source>
</evidence>
<evidence type="ECO:0000256" key="10">
    <source>
        <dbReference type="ARBA" id="ARBA00031120"/>
    </source>
</evidence>
<protein>
    <recommendedName>
        <fullName evidence="5">2-amino-3-carboxymuconate-6-semialdehyde decarboxylase</fullName>
        <ecNumber evidence="4">4.1.1.45</ecNumber>
    </recommendedName>
    <alternativeName>
        <fullName evidence="10">Picolinate carboxylase</fullName>
    </alternativeName>
</protein>
<keyword evidence="15" id="KW-1185">Reference proteome</keyword>
<dbReference type="Gene3D" id="3.20.20.140">
    <property type="entry name" value="Metal-dependent hydrolases"/>
    <property type="match status" value="1"/>
</dbReference>
<accession>A0ABV3DPF7</accession>
<reference evidence="14 15" key="1">
    <citation type="submission" date="2024-06" db="EMBL/GenBank/DDBJ databases">
        <title>The Natural Products Discovery Center: Release of the First 8490 Sequenced Strains for Exploring Actinobacteria Biosynthetic Diversity.</title>
        <authorList>
            <person name="Kalkreuter E."/>
            <person name="Kautsar S.A."/>
            <person name="Yang D."/>
            <person name="Bader C.D."/>
            <person name="Teijaro C.N."/>
            <person name="Fluegel L."/>
            <person name="Davis C.M."/>
            <person name="Simpson J.R."/>
            <person name="Lauterbach L."/>
            <person name="Steele A.D."/>
            <person name="Gui C."/>
            <person name="Meng S."/>
            <person name="Li G."/>
            <person name="Viehrig K."/>
            <person name="Ye F."/>
            <person name="Su P."/>
            <person name="Kiefer A.F."/>
            <person name="Nichols A."/>
            <person name="Cepeda A.J."/>
            <person name="Yan W."/>
            <person name="Fan B."/>
            <person name="Jiang Y."/>
            <person name="Adhikari A."/>
            <person name="Zheng C.-J."/>
            <person name="Schuster L."/>
            <person name="Cowan T.M."/>
            <person name="Smanski M.J."/>
            <person name="Chevrette M.G."/>
            <person name="De Carvalho L.P.S."/>
            <person name="Shen B."/>
        </authorList>
    </citation>
    <scope>NUCLEOTIDE SEQUENCE [LARGE SCALE GENOMIC DNA]</scope>
    <source>
        <strain evidence="14 15">NPDC048946</strain>
    </source>
</reference>
<evidence type="ECO:0000259" key="13">
    <source>
        <dbReference type="PROSITE" id="PS51084"/>
    </source>
</evidence>
<sequence length="370" mass="40084">MTVIDVHAHVFPRISRADAGVLRDHDGPWLRDHGDGSGMMMLGDTEYRPVTRALWDPAVRVAEMDASGVDIQVVSSTPLMFGYDADVARAAEWCDRVNAQMLDFCAQAPDRLVPLCQVPMQDTEAACESVTRAVRAGHRGVHLGNHVGPHDLDHGAVTEFLTHCAHEGAAVLVHPWDMPENPRTDDYMLAWLVGMTAETQLSILRLALSGAFERIPADLRLLFAHGGGSFPYLLGRADNAWHRRDIVRKDSPLPPSGYLDRFHVDSAVFDPRSLRLLVDVMGSDRVLLGTDYPFPLGEADPGALIRASELTSAQKNALLGGNAARLFGLDDLVGPGRARGGPGVVNRSTNVPVGAAGSDRTNGTITRETR</sequence>
<evidence type="ECO:0000256" key="6">
    <source>
        <dbReference type="ARBA" id="ARBA00022723"/>
    </source>
</evidence>
<keyword evidence="9" id="KW-0456">Lyase</keyword>
<feature type="region of interest" description="Disordered" evidence="12">
    <location>
        <begin position="340"/>
        <end position="370"/>
    </location>
</feature>
<evidence type="ECO:0000256" key="9">
    <source>
        <dbReference type="ARBA" id="ARBA00023239"/>
    </source>
</evidence>
<dbReference type="PANTHER" id="PTHR21240">
    <property type="entry name" value="2-AMINO-3-CARBOXYLMUCONATE-6-SEMIALDEHYDE DECARBOXYLASE"/>
    <property type="match status" value="1"/>
</dbReference>
<evidence type="ECO:0000256" key="3">
    <source>
        <dbReference type="ARBA" id="ARBA00011245"/>
    </source>
</evidence>
<dbReference type="PANTHER" id="PTHR21240:SF27">
    <property type="entry name" value="2-AMINO-3-CARBOXYMUCONATE-6-SEMIALDEHYDE DECARBOXYLASE"/>
    <property type="match status" value="1"/>
</dbReference>
<dbReference type="InterPro" id="IPR032466">
    <property type="entry name" value="Metal_Hydrolase"/>
</dbReference>
<organism evidence="14 15">
    <name type="scientific">Streptodolium elevatio</name>
    <dbReference type="NCBI Taxonomy" id="3157996"/>
    <lineage>
        <taxon>Bacteria</taxon>
        <taxon>Bacillati</taxon>
        <taxon>Actinomycetota</taxon>
        <taxon>Actinomycetes</taxon>
        <taxon>Kitasatosporales</taxon>
        <taxon>Streptomycetaceae</taxon>
        <taxon>Streptodolium</taxon>
    </lineage>
</organism>
<feature type="domain" description="HIT" evidence="13">
    <location>
        <begin position="1"/>
        <end position="21"/>
    </location>
</feature>
<dbReference type="EC" id="4.1.1.45" evidence="4"/>
<feature type="compositionally biased region" description="Polar residues" evidence="12">
    <location>
        <begin position="359"/>
        <end position="370"/>
    </location>
</feature>
<dbReference type="RefSeq" id="WP_358359837.1">
    <property type="nucleotide sequence ID" value="NZ_JBEZFP010000095.1"/>
</dbReference>
<dbReference type="Proteomes" id="UP001551482">
    <property type="component" value="Unassembled WGS sequence"/>
</dbReference>
<evidence type="ECO:0000256" key="2">
    <source>
        <dbReference type="ARBA" id="ARBA00005871"/>
    </source>
</evidence>